<organism evidence="2 3">
    <name type="scientific">Muribaculum gordoncarteri</name>
    <dbReference type="NCBI Taxonomy" id="2530390"/>
    <lineage>
        <taxon>Bacteria</taxon>
        <taxon>Pseudomonadati</taxon>
        <taxon>Bacteroidota</taxon>
        <taxon>Bacteroidia</taxon>
        <taxon>Bacteroidales</taxon>
        <taxon>Muribaculaceae</taxon>
        <taxon>Muribaculum</taxon>
    </lineage>
</organism>
<dbReference type="AlphaFoldDB" id="A0A4V1D1G6"/>
<name>A0A4V1D1G6_9BACT</name>
<dbReference type="Proteomes" id="UP000297031">
    <property type="component" value="Chromosome"/>
</dbReference>
<keyword evidence="3" id="KW-1185">Reference proteome</keyword>
<dbReference type="RefSeq" id="WP_136409943.1">
    <property type="nucleotide sequence ID" value="NZ_CP039393.1"/>
</dbReference>
<feature type="chain" id="PRO_5020475659" description="DUF4398 domain-containing protein" evidence="1">
    <location>
        <begin position="17"/>
        <end position="101"/>
    </location>
</feature>
<evidence type="ECO:0000313" key="2">
    <source>
        <dbReference type="EMBL" id="QCD35137.1"/>
    </source>
</evidence>
<evidence type="ECO:0000313" key="3">
    <source>
        <dbReference type="Proteomes" id="UP000297031"/>
    </source>
</evidence>
<dbReference type="EMBL" id="CP039393">
    <property type="protein sequence ID" value="QCD35137.1"/>
    <property type="molecule type" value="Genomic_DNA"/>
</dbReference>
<protein>
    <recommendedName>
        <fullName evidence="4">DUF4398 domain-containing protein</fullName>
    </recommendedName>
</protein>
<sequence>MRILLFASLAAMMALAACSSEESRIKEAARQLGKNDARELVDDASSLSKMELEGRVLEIRVKESTYREDGYEKAADAYVEAFESGMMEYSDSLARVMMIKR</sequence>
<dbReference type="KEGG" id="mgod:E7746_04185"/>
<evidence type="ECO:0000256" key="1">
    <source>
        <dbReference type="SAM" id="SignalP"/>
    </source>
</evidence>
<dbReference type="PROSITE" id="PS51257">
    <property type="entry name" value="PROKAR_LIPOPROTEIN"/>
    <property type="match status" value="1"/>
</dbReference>
<keyword evidence="1" id="KW-0732">Signal</keyword>
<accession>A0A4V1D1G6</accession>
<feature type="signal peptide" evidence="1">
    <location>
        <begin position="1"/>
        <end position="16"/>
    </location>
</feature>
<proteinExistence type="predicted"/>
<reference evidence="2 3" key="1">
    <citation type="submission" date="2019-02" db="EMBL/GenBank/DDBJ databases">
        <title>Isolation and identification of novel species under the genus Muribaculum.</title>
        <authorList>
            <person name="Miyake S."/>
            <person name="Ding Y."/>
            <person name="Low A."/>
            <person name="Soh M."/>
            <person name="Seedorf H."/>
        </authorList>
    </citation>
    <scope>NUCLEOTIDE SEQUENCE [LARGE SCALE GENOMIC DNA]</scope>
    <source>
        <strain evidence="2 3">TLL-A4</strain>
    </source>
</reference>
<evidence type="ECO:0008006" key="4">
    <source>
        <dbReference type="Google" id="ProtNLM"/>
    </source>
</evidence>
<gene>
    <name evidence="2" type="ORF">E7746_04185</name>
</gene>